<dbReference type="InterPro" id="IPR037439">
    <property type="entry name" value="Branching_enzy"/>
</dbReference>
<dbReference type="PIRSF" id="PIRSF000463">
    <property type="entry name" value="GlgB"/>
    <property type="match status" value="1"/>
</dbReference>
<keyword evidence="6" id="KW-0119">Carbohydrate metabolism</keyword>
<dbReference type="GO" id="GO:0005829">
    <property type="term" value="C:cytosol"/>
    <property type="evidence" value="ECO:0007669"/>
    <property type="project" value="TreeGrafter"/>
</dbReference>
<organism evidence="11 12">
    <name type="scientific">Eubacterium maltosivorans</name>
    <dbReference type="NCBI Taxonomy" id="2041044"/>
    <lineage>
        <taxon>Bacteria</taxon>
        <taxon>Bacillati</taxon>
        <taxon>Bacillota</taxon>
        <taxon>Clostridia</taxon>
        <taxon>Eubacteriales</taxon>
        <taxon>Eubacteriaceae</taxon>
        <taxon>Eubacterium</taxon>
    </lineage>
</organism>
<dbReference type="InterPro" id="IPR006047">
    <property type="entry name" value="GH13_cat_dom"/>
</dbReference>
<evidence type="ECO:0000256" key="8">
    <source>
        <dbReference type="PIRSR" id="PIRSR000463-1"/>
    </source>
</evidence>
<dbReference type="EC" id="2.4.1.18" evidence="7"/>
<keyword evidence="12" id="KW-1185">Reference proteome</keyword>
<dbReference type="NCBIfam" id="TIGR01515">
    <property type="entry name" value="branching_enzym"/>
    <property type="match status" value="1"/>
</dbReference>
<dbReference type="InterPro" id="IPR013783">
    <property type="entry name" value="Ig-like_fold"/>
</dbReference>
<dbReference type="PANTHER" id="PTHR43651:SF3">
    <property type="entry name" value="1,4-ALPHA-GLUCAN-BRANCHING ENZYME"/>
    <property type="match status" value="1"/>
</dbReference>
<keyword evidence="3" id="KW-0321">Glycogen metabolism</keyword>
<dbReference type="InterPro" id="IPR014756">
    <property type="entry name" value="Ig_E-set"/>
</dbReference>
<dbReference type="Proteomes" id="UP000218387">
    <property type="component" value="Chromosome"/>
</dbReference>
<dbReference type="InterPro" id="IPR004193">
    <property type="entry name" value="Glyco_hydro_13_N"/>
</dbReference>
<gene>
    <name evidence="11" type="ORF">CPZ25_015935</name>
</gene>
<dbReference type="NCBIfam" id="NF008967">
    <property type="entry name" value="PRK12313.1"/>
    <property type="match status" value="1"/>
</dbReference>
<dbReference type="RefSeq" id="WP_096920731.1">
    <property type="nucleotide sequence ID" value="NZ_CP029487.1"/>
</dbReference>
<evidence type="ECO:0000256" key="3">
    <source>
        <dbReference type="ARBA" id="ARBA00022600"/>
    </source>
</evidence>
<dbReference type="AlphaFoldDB" id="A0A4P9CCZ3"/>
<dbReference type="InterPro" id="IPR044143">
    <property type="entry name" value="GlgB_N_E_set_prok"/>
</dbReference>
<evidence type="ECO:0000256" key="6">
    <source>
        <dbReference type="ARBA" id="ARBA00023277"/>
    </source>
</evidence>
<evidence type="ECO:0000256" key="4">
    <source>
        <dbReference type="ARBA" id="ARBA00022676"/>
    </source>
</evidence>
<dbReference type="KEGG" id="emt:CPZ25_015935"/>
<sequence length="625" mass="72337">MKMHDFYIGKAFDAYDYFGAHRIEKAGREGFVFRVYAPGAEAVTLIGEFNGWQDTPMKPLGTGGIYECFVENADAGMLYKYRIHQMDGRVLDRADPYGCAMELRPNSASVLVKWDYVFKDEAWLKKRAKRPHYNEPMSIYEMHFGSWRRKAEEGPAGWYSYEELCGELLDYVREHGFTHVEFLPLTEYPADESWGYQVSGFYSATSRYGTPAELQYLIDTFHQAGIGVILDFVPVHFATNDYALTQFDGSALYEYPDADTGYSEWGSYNFNFYRGEVRSFLQSAAAFWIEKYHFDGLRMDAISNALYWQGDAARGVNEGAVEFIQTMNEGLAERYPGVLRMAEDSTNFLKVTAPVKYGGLGFDYKWDMGWMNDTLDFMKIHPDDRKDHMGRLAFSMHYFYNELYMLPFSHDEVVHGKKTILDKMNGSYEEKFEQARLLYLYMFTHPGKKLNFMGNEMGHFREWDEARELDWGLLKYPAHQEFSDYFSALNQFYRMCPALYENDYHSGYFSFVPVKTKETAVLAYRRSAGEQELLTVLNFAAKPVEELILEMTESKKVKEIFSTGNNSKRIAYKLKTQRAELMSAPHRAGKSKKAESPALKPEPERSHLLKMALEGFEGIVFEIVK</sequence>
<feature type="active site" description="Proton donor" evidence="8">
    <location>
        <position position="343"/>
    </location>
</feature>
<dbReference type="GO" id="GO:0004553">
    <property type="term" value="F:hydrolase activity, hydrolyzing O-glycosyl compounds"/>
    <property type="evidence" value="ECO:0007669"/>
    <property type="project" value="InterPro"/>
</dbReference>
<reference evidence="11 12" key="1">
    <citation type="submission" date="2018-05" db="EMBL/GenBank/DDBJ databases">
        <title>Genome comparison of Eubacterium sp.</title>
        <authorList>
            <person name="Feng Y."/>
            <person name="Sanchez-Andrea I."/>
            <person name="Stams A.J.M."/>
            <person name="De Vos W.M."/>
        </authorList>
    </citation>
    <scope>NUCLEOTIDE SEQUENCE [LARGE SCALE GENOMIC DNA]</scope>
    <source>
        <strain evidence="11 12">YI</strain>
    </source>
</reference>
<dbReference type="PANTHER" id="PTHR43651">
    <property type="entry name" value="1,4-ALPHA-GLUCAN-BRANCHING ENZYME"/>
    <property type="match status" value="1"/>
</dbReference>
<dbReference type="InterPro" id="IPR006407">
    <property type="entry name" value="GlgB"/>
</dbReference>
<keyword evidence="4" id="KW-0808">Transferase</keyword>
<feature type="active site" description="Nucleophile" evidence="8">
    <location>
        <position position="300"/>
    </location>
</feature>
<keyword evidence="5" id="KW-0320">Glycogen biosynthesis</keyword>
<accession>A0A4P9CCZ3</accession>
<dbReference type="SUPFAM" id="SSF51445">
    <property type="entry name" value="(Trans)glycosidases"/>
    <property type="match status" value="1"/>
</dbReference>
<dbReference type="SUPFAM" id="SSF81296">
    <property type="entry name" value="E set domains"/>
    <property type="match status" value="1"/>
</dbReference>
<dbReference type="SMART" id="SM00642">
    <property type="entry name" value="Aamy"/>
    <property type="match status" value="1"/>
</dbReference>
<protein>
    <recommendedName>
        <fullName evidence="7">1,4-alpha-glucan branching enzyme</fullName>
        <ecNumber evidence="7">2.4.1.18</ecNumber>
    </recommendedName>
</protein>
<evidence type="ECO:0000256" key="1">
    <source>
        <dbReference type="ARBA" id="ARBA00002953"/>
    </source>
</evidence>
<dbReference type="Gene3D" id="3.20.20.80">
    <property type="entry name" value="Glycosidases"/>
    <property type="match status" value="1"/>
</dbReference>
<comment type="function">
    <text evidence="1">Catalyzes the formation of the alpha-1,6-glucosidic linkages in glycogen by scission of a 1,4-alpha-linked oligosaccharide from growing alpha-1,4-glucan chains and the subsequent attachment of the oligosaccharide to the alpha-1,6 position.</text>
</comment>
<dbReference type="Gene3D" id="2.60.40.10">
    <property type="entry name" value="Immunoglobulins"/>
    <property type="match status" value="1"/>
</dbReference>
<keyword evidence="4" id="KW-0328">Glycosyltransferase</keyword>
<dbReference type="GO" id="GO:0003844">
    <property type="term" value="F:1,4-alpha-glucan branching enzyme activity"/>
    <property type="evidence" value="ECO:0007669"/>
    <property type="project" value="UniProtKB-UniRule"/>
</dbReference>
<dbReference type="CDD" id="cd02855">
    <property type="entry name" value="E_set_GBE_prok_N"/>
    <property type="match status" value="1"/>
</dbReference>
<dbReference type="UniPathway" id="UPA00164"/>
<dbReference type="InterPro" id="IPR017853">
    <property type="entry name" value="GH"/>
</dbReference>
<dbReference type="GO" id="GO:0005978">
    <property type="term" value="P:glycogen biosynthetic process"/>
    <property type="evidence" value="ECO:0007669"/>
    <property type="project" value="UniProtKB-UniRule"/>
</dbReference>
<evidence type="ECO:0000256" key="5">
    <source>
        <dbReference type="ARBA" id="ARBA00023056"/>
    </source>
</evidence>
<dbReference type="CDD" id="cd11322">
    <property type="entry name" value="AmyAc_Glg_BE"/>
    <property type="match status" value="1"/>
</dbReference>
<dbReference type="Pfam" id="PF02922">
    <property type="entry name" value="CBM_48"/>
    <property type="match status" value="1"/>
</dbReference>
<name>A0A4P9CCZ3_EUBML</name>
<dbReference type="EMBL" id="CP029487">
    <property type="protein sequence ID" value="QCT72751.1"/>
    <property type="molecule type" value="Genomic_DNA"/>
</dbReference>
<evidence type="ECO:0000256" key="7">
    <source>
        <dbReference type="NCBIfam" id="TIGR01515"/>
    </source>
</evidence>
<comment type="pathway">
    <text evidence="2">Glycan biosynthesis; glycogen biosynthesis.</text>
</comment>
<evidence type="ECO:0000313" key="12">
    <source>
        <dbReference type="Proteomes" id="UP000218387"/>
    </source>
</evidence>
<evidence type="ECO:0000313" key="11">
    <source>
        <dbReference type="EMBL" id="QCT72751.1"/>
    </source>
</evidence>
<evidence type="ECO:0000256" key="9">
    <source>
        <dbReference type="SAM" id="MobiDB-lite"/>
    </source>
</evidence>
<evidence type="ECO:0000256" key="2">
    <source>
        <dbReference type="ARBA" id="ARBA00004964"/>
    </source>
</evidence>
<feature type="domain" description="Glycosyl hydrolase family 13 catalytic" evidence="10">
    <location>
        <begin position="141"/>
        <end position="493"/>
    </location>
</feature>
<evidence type="ECO:0000259" key="10">
    <source>
        <dbReference type="SMART" id="SM00642"/>
    </source>
</evidence>
<feature type="region of interest" description="Disordered" evidence="9">
    <location>
        <begin position="582"/>
        <end position="603"/>
    </location>
</feature>
<proteinExistence type="predicted"/>
<dbReference type="Pfam" id="PF00128">
    <property type="entry name" value="Alpha-amylase"/>
    <property type="match status" value="1"/>
</dbReference>